<evidence type="ECO:0000256" key="1">
    <source>
        <dbReference type="ARBA" id="ARBA00022898"/>
    </source>
</evidence>
<gene>
    <name evidence="3" type="ORF">GCM10009801_58900</name>
</gene>
<keyword evidence="1" id="KW-0663">Pyridoxal phosphate</keyword>
<reference evidence="3 4" key="1">
    <citation type="journal article" date="2019" name="Int. J. Syst. Evol. Microbiol.">
        <title>The Global Catalogue of Microorganisms (GCM) 10K type strain sequencing project: providing services to taxonomists for standard genome sequencing and annotation.</title>
        <authorList>
            <consortium name="The Broad Institute Genomics Platform"/>
            <consortium name="The Broad Institute Genome Sequencing Center for Infectious Disease"/>
            <person name="Wu L."/>
            <person name="Ma J."/>
        </authorList>
    </citation>
    <scope>NUCLEOTIDE SEQUENCE [LARGE SCALE GENOMIC DNA]</scope>
    <source>
        <strain evidence="3 4">JCM 15478</strain>
    </source>
</reference>
<accession>A0ABN2WHB2</accession>
<dbReference type="InterPro" id="IPR000653">
    <property type="entry name" value="DegT/StrS_aminotransferase"/>
</dbReference>
<dbReference type="Proteomes" id="UP001500016">
    <property type="component" value="Unassembled WGS sequence"/>
</dbReference>
<dbReference type="InterPro" id="IPR015424">
    <property type="entry name" value="PyrdxlP-dep_Trfase"/>
</dbReference>
<organism evidence="3 4">
    <name type="scientific">Streptomyces albiaxialis</name>
    <dbReference type="NCBI Taxonomy" id="329523"/>
    <lineage>
        <taxon>Bacteria</taxon>
        <taxon>Bacillati</taxon>
        <taxon>Actinomycetota</taxon>
        <taxon>Actinomycetes</taxon>
        <taxon>Kitasatosporales</taxon>
        <taxon>Streptomycetaceae</taxon>
        <taxon>Streptomyces</taxon>
    </lineage>
</organism>
<sequence>MDSIRLMGTTQLTAAGVGAGHEVVLPAFGGAEVAEAVRELGARPVCADVDPASFCLDAEAVEAVVTERTAAIVPVHLFGQAADMAGLAKVAQRRGARLVEWEPRPRTDSVDAVRRRQHAAYLARRLNGVVIPGARREVEHAYTEYVVRVPGNGRPDRDAFKRALRARGVECHVPVKAPVHWLPGFRADVHLPAAEKAAEECLALPLSSAMSKRELHQVVSACNALGGLMHERAS</sequence>
<dbReference type="GO" id="GO:0008483">
    <property type="term" value="F:transaminase activity"/>
    <property type="evidence" value="ECO:0007669"/>
    <property type="project" value="UniProtKB-KW"/>
</dbReference>
<evidence type="ECO:0000313" key="3">
    <source>
        <dbReference type="EMBL" id="GAA2092361.1"/>
    </source>
</evidence>
<dbReference type="EMBL" id="BAAAPE010000014">
    <property type="protein sequence ID" value="GAA2092361.1"/>
    <property type="molecule type" value="Genomic_DNA"/>
</dbReference>
<dbReference type="PANTHER" id="PTHR30244">
    <property type="entry name" value="TRANSAMINASE"/>
    <property type="match status" value="1"/>
</dbReference>
<keyword evidence="3" id="KW-0032">Aminotransferase</keyword>
<keyword evidence="4" id="KW-1185">Reference proteome</keyword>
<evidence type="ECO:0000256" key="2">
    <source>
        <dbReference type="ARBA" id="ARBA00037999"/>
    </source>
</evidence>
<comment type="caution">
    <text evidence="3">The sequence shown here is derived from an EMBL/GenBank/DDBJ whole genome shotgun (WGS) entry which is preliminary data.</text>
</comment>
<comment type="similarity">
    <text evidence="2">Belongs to the DegT/DnrJ/EryC1 family.</text>
</comment>
<keyword evidence="3" id="KW-0808">Transferase</keyword>
<dbReference type="InterPro" id="IPR015422">
    <property type="entry name" value="PyrdxlP-dep_Trfase_small"/>
</dbReference>
<dbReference type="Gene3D" id="3.90.1150.10">
    <property type="entry name" value="Aspartate Aminotransferase, domain 1"/>
    <property type="match status" value="1"/>
</dbReference>
<dbReference type="Gene3D" id="3.40.640.10">
    <property type="entry name" value="Type I PLP-dependent aspartate aminotransferase-like (Major domain)"/>
    <property type="match status" value="1"/>
</dbReference>
<dbReference type="PANTHER" id="PTHR30244:SF36">
    <property type="entry name" value="3-OXO-GLUCOSE-6-PHOSPHATE:GLUTAMATE AMINOTRANSFERASE"/>
    <property type="match status" value="1"/>
</dbReference>
<name>A0ABN2WHB2_9ACTN</name>
<protein>
    <submittedName>
        <fullName evidence="3">DegT/DnrJ/EryC1/StrS family aminotransferase</fullName>
    </submittedName>
</protein>
<evidence type="ECO:0000313" key="4">
    <source>
        <dbReference type="Proteomes" id="UP001500016"/>
    </source>
</evidence>
<dbReference type="InterPro" id="IPR015421">
    <property type="entry name" value="PyrdxlP-dep_Trfase_major"/>
</dbReference>
<dbReference type="Pfam" id="PF01041">
    <property type="entry name" value="DegT_DnrJ_EryC1"/>
    <property type="match status" value="2"/>
</dbReference>
<proteinExistence type="inferred from homology"/>
<dbReference type="SUPFAM" id="SSF53383">
    <property type="entry name" value="PLP-dependent transferases"/>
    <property type="match status" value="1"/>
</dbReference>